<keyword evidence="2" id="KW-1185">Reference proteome</keyword>
<dbReference type="InterPro" id="IPR058532">
    <property type="entry name" value="YjbR/MT2646/Rv2570-like"/>
</dbReference>
<dbReference type="PANTHER" id="PTHR35145:SF1">
    <property type="entry name" value="CYTOPLASMIC PROTEIN"/>
    <property type="match status" value="1"/>
</dbReference>
<gene>
    <name evidence="1" type="ORF">ACFFVB_00945</name>
</gene>
<name>A0ABV5EWS5_9FLAO</name>
<dbReference type="GO" id="GO:0003677">
    <property type="term" value="F:DNA binding"/>
    <property type="evidence" value="ECO:0007669"/>
    <property type="project" value="UniProtKB-KW"/>
</dbReference>
<dbReference type="PANTHER" id="PTHR35145">
    <property type="entry name" value="CYTOPLASMIC PROTEIN-RELATED"/>
    <property type="match status" value="1"/>
</dbReference>
<dbReference type="Gene3D" id="3.90.1150.30">
    <property type="match status" value="1"/>
</dbReference>
<protein>
    <submittedName>
        <fullName evidence="1">MmcQ/YjbR family DNA-binding protein</fullName>
    </submittedName>
</protein>
<dbReference type="Proteomes" id="UP001589605">
    <property type="component" value="Unassembled WGS sequence"/>
</dbReference>
<dbReference type="EMBL" id="JBHMEZ010000001">
    <property type="protein sequence ID" value="MFB9051631.1"/>
    <property type="molecule type" value="Genomic_DNA"/>
</dbReference>
<accession>A0ABV5EWS5</accession>
<sequence>MNIKELHDYCLKKEGVTESFPFDNNTLVLKVLGKMFLLTSLKGWEEGEPSVNLKCDPERAEHLRANYDSIIPGFHMNKKHWNTLKLNQGELPFPLVLELIDHSYDLVVKGLSKKLRDSLTDSL</sequence>
<keyword evidence="1" id="KW-0238">DNA-binding</keyword>
<proteinExistence type="predicted"/>
<dbReference type="InterPro" id="IPR038056">
    <property type="entry name" value="YjbR-like_sf"/>
</dbReference>
<comment type="caution">
    <text evidence="1">The sequence shown here is derived from an EMBL/GenBank/DDBJ whole genome shotgun (WGS) entry which is preliminary data.</text>
</comment>
<evidence type="ECO:0000313" key="1">
    <source>
        <dbReference type="EMBL" id="MFB9051631.1"/>
    </source>
</evidence>
<evidence type="ECO:0000313" key="2">
    <source>
        <dbReference type="Proteomes" id="UP001589605"/>
    </source>
</evidence>
<dbReference type="SUPFAM" id="SSF142906">
    <property type="entry name" value="YjbR-like"/>
    <property type="match status" value="1"/>
</dbReference>
<dbReference type="RefSeq" id="WP_382380238.1">
    <property type="nucleotide sequence ID" value="NZ_JBHMEZ010000001.1"/>
</dbReference>
<reference evidence="1 2" key="1">
    <citation type="submission" date="2024-09" db="EMBL/GenBank/DDBJ databases">
        <authorList>
            <person name="Sun Q."/>
            <person name="Mori K."/>
        </authorList>
    </citation>
    <scope>NUCLEOTIDE SEQUENCE [LARGE SCALE GENOMIC DNA]</scope>
    <source>
        <strain evidence="1 2">CECT 8286</strain>
    </source>
</reference>
<dbReference type="InterPro" id="IPR007351">
    <property type="entry name" value="YjbR"/>
</dbReference>
<dbReference type="Pfam" id="PF04237">
    <property type="entry name" value="YjbR"/>
    <property type="match status" value="1"/>
</dbReference>
<organism evidence="1 2">
    <name type="scientific">Formosa undariae</name>
    <dbReference type="NCBI Taxonomy" id="1325436"/>
    <lineage>
        <taxon>Bacteria</taxon>
        <taxon>Pseudomonadati</taxon>
        <taxon>Bacteroidota</taxon>
        <taxon>Flavobacteriia</taxon>
        <taxon>Flavobacteriales</taxon>
        <taxon>Flavobacteriaceae</taxon>
        <taxon>Formosa</taxon>
    </lineage>
</organism>